<evidence type="ECO:0000313" key="2">
    <source>
        <dbReference type="EMBL" id="AVD72342.1"/>
    </source>
</evidence>
<sequence>MLALLCLCALCFGASAQAGPTKTYYTVYCANGKIEVDMRDPEQMKSARGSNTFPLRQFEYRGDAENFAKSVKPNEATVCKK</sequence>
<dbReference type="Proteomes" id="UP000239867">
    <property type="component" value="Chromosome"/>
</dbReference>
<name>A0A2L1GRQ4_9BACT</name>
<evidence type="ECO:0000313" key="3">
    <source>
        <dbReference type="Proteomes" id="UP000239867"/>
    </source>
</evidence>
<feature type="chain" id="PRO_5014960232" description="C-type lysozyme inhibitor domain-containing protein" evidence="1">
    <location>
        <begin position="19"/>
        <end position="81"/>
    </location>
</feature>
<gene>
    <name evidence="2" type="ORF">CAY53_11110</name>
</gene>
<feature type="signal peptide" evidence="1">
    <location>
        <begin position="1"/>
        <end position="18"/>
    </location>
</feature>
<keyword evidence="1" id="KW-0732">Signal</keyword>
<evidence type="ECO:0008006" key="4">
    <source>
        <dbReference type="Google" id="ProtNLM"/>
    </source>
</evidence>
<reference evidence="2 3" key="1">
    <citation type="journal article" date="2018" name="MBio">
        <title>Insights into the evolution of host association through the isolation and characterization of a novel human periodontal pathobiont, Desulfobulbus oralis.</title>
        <authorList>
            <person name="Cross K.L."/>
            <person name="Chirania P."/>
            <person name="Xiong W."/>
            <person name="Beall C.J."/>
            <person name="Elkins J.G."/>
            <person name="Giannone R.J."/>
            <person name="Griffen A.L."/>
            <person name="Guss A.M."/>
            <person name="Hettich R.L."/>
            <person name="Joshi S.S."/>
            <person name="Mokrzan E.M."/>
            <person name="Martin R.K."/>
            <person name="Zhulin I.B."/>
            <person name="Leys E.J."/>
            <person name="Podar M."/>
        </authorList>
    </citation>
    <scope>NUCLEOTIDE SEQUENCE [LARGE SCALE GENOMIC DNA]</scope>
    <source>
        <strain evidence="2 3">ORNL</strain>
    </source>
</reference>
<dbReference type="AlphaFoldDB" id="A0A2L1GRQ4"/>
<dbReference type="KEGG" id="deo:CAY53_11110"/>
<organism evidence="2 3">
    <name type="scientific">Desulfobulbus oralis</name>
    <dbReference type="NCBI Taxonomy" id="1986146"/>
    <lineage>
        <taxon>Bacteria</taxon>
        <taxon>Pseudomonadati</taxon>
        <taxon>Thermodesulfobacteriota</taxon>
        <taxon>Desulfobulbia</taxon>
        <taxon>Desulfobulbales</taxon>
        <taxon>Desulfobulbaceae</taxon>
        <taxon>Desulfobulbus</taxon>
    </lineage>
</organism>
<dbReference type="EMBL" id="CP021255">
    <property type="protein sequence ID" value="AVD72342.1"/>
    <property type="molecule type" value="Genomic_DNA"/>
</dbReference>
<proteinExistence type="predicted"/>
<evidence type="ECO:0000256" key="1">
    <source>
        <dbReference type="SAM" id="SignalP"/>
    </source>
</evidence>
<protein>
    <recommendedName>
        <fullName evidence="4">C-type lysozyme inhibitor domain-containing protein</fullName>
    </recommendedName>
</protein>
<accession>A0A2L1GRQ4</accession>
<keyword evidence="3" id="KW-1185">Reference proteome</keyword>